<evidence type="ECO:0000313" key="8">
    <source>
        <dbReference type="WBParaSite" id="ACRNAN_scaffold2500.g14806.t1"/>
    </source>
</evidence>
<dbReference type="InterPro" id="IPR001547">
    <property type="entry name" value="Glyco_hydro_5"/>
</dbReference>
<dbReference type="WBParaSite" id="ACRNAN_scaffold2500.g14806.t1">
    <property type="protein sequence ID" value="ACRNAN_scaffold2500.g14806.t1"/>
    <property type="gene ID" value="ACRNAN_scaffold2500.g14806"/>
</dbReference>
<feature type="chain" id="PRO_5037242175" evidence="5">
    <location>
        <begin position="18"/>
        <end position="561"/>
    </location>
</feature>
<keyword evidence="5" id="KW-0732">Signal</keyword>
<dbReference type="PANTHER" id="PTHR34142">
    <property type="entry name" value="ENDO-BETA-1,4-GLUCANASE A"/>
    <property type="match status" value="1"/>
</dbReference>
<keyword evidence="7" id="KW-1185">Reference proteome</keyword>
<dbReference type="GO" id="GO:0004553">
    <property type="term" value="F:hydrolase activity, hydrolyzing O-glycosyl compounds"/>
    <property type="evidence" value="ECO:0007669"/>
    <property type="project" value="InterPro"/>
</dbReference>
<dbReference type="InterPro" id="IPR017853">
    <property type="entry name" value="GH"/>
</dbReference>
<dbReference type="GO" id="GO:0000272">
    <property type="term" value="P:polysaccharide catabolic process"/>
    <property type="evidence" value="ECO:0007669"/>
    <property type="project" value="InterPro"/>
</dbReference>
<feature type="domain" description="Glycoside hydrolase family 5" evidence="6">
    <location>
        <begin position="37"/>
        <end position="198"/>
    </location>
</feature>
<evidence type="ECO:0000259" key="6">
    <source>
        <dbReference type="Pfam" id="PF00150"/>
    </source>
</evidence>
<dbReference type="SUPFAM" id="SSF51445">
    <property type="entry name" value="(Trans)glycosidases"/>
    <property type="match status" value="2"/>
</dbReference>
<comment type="similarity">
    <text evidence="1 4">Belongs to the glycosyl hydrolase 5 (cellulase A) family.</text>
</comment>
<sequence length="561" mass="61632">MLFRSFLIFSLVHTIQATAPPFGQLATSGNKLISVSKGQPVQLKGISLWWSVWESLWYNATTVQNLVKYWNINVIRAAMAVDHGGYLTSPDTEIQKVWTIVNAAINSGIYVIIDWHDSNATFHQNQSIQFFTNISATYGSYPHILYENNQPTTDPWNTSLKPYHEAVIAAIRKNDPNNVIIVGTGNYDQYVDDASVNPITEYSDGDAAVISGATPDQLGNSSVLTQSGQLVQSHLLNSSTTTTPAPATTTTTAPRVVVNPPYGRLAVKGANIISNATGQPVQLIGMSLFWDQWMPQFYNQTTINNLKCSWKSNIVRAAMGVDASGGYLSDPTTNTQLVYSVIDAAIAAGIYVIVDWHTSNATAYLNQSIAFFSSVSAKYGSYPHIIYEIFNEPLNVNWTTVLKPYHIAVIQAIRANDPYNVIVVGTPNWSQNVDQAAADPITNQTNIAYTLHYYAGTHHQSLRDIATQAINKSLPIFVTEYGTVNSDGNGPVNQSESQLWWNLLDQYKIGYLNWAIEDKNETAAALVSGTTAQQVGTNTTWTPSGAFVNAWYQTKSTNVTC</sequence>
<name>A0A914DFZ8_9BILA</name>
<organism evidence="7 8">
    <name type="scientific">Acrobeloides nanus</name>
    <dbReference type="NCBI Taxonomy" id="290746"/>
    <lineage>
        <taxon>Eukaryota</taxon>
        <taxon>Metazoa</taxon>
        <taxon>Ecdysozoa</taxon>
        <taxon>Nematoda</taxon>
        <taxon>Chromadorea</taxon>
        <taxon>Rhabditida</taxon>
        <taxon>Tylenchina</taxon>
        <taxon>Cephalobomorpha</taxon>
        <taxon>Cephaloboidea</taxon>
        <taxon>Cephalobidae</taxon>
        <taxon>Acrobeloides</taxon>
    </lineage>
</organism>
<keyword evidence="3 4" id="KW-0326">Glycosidase</keyword>
<evidence type="ECO:0000256" key="5">
    <source>
        <dbReference type="SAM" id="SignalP"/>
    </source>
</evidence>
<feature type="signal peptide" evidence="5">
    <location>
        <begin position="1"/>
        <end position="17"/>
    </location>
</feature>
<dbReference type="PANTHER" id="PTHR34142:SF1">
    <property type="entry name" value="GLYCOSIDE HYDROLASE FAMILY 5 DOMAIN-CONTAINING PROTEIN"/>
    <property type="match status" value="1"/>
</dbReference>
<evidence type="ECO:0000313" key="7">
    <source>
        <dbReference type="Proteomes" id="UP000887540"/>
    </source>
</evidence>
<evidence type="ECO:0000256" key="2">
    <source>
        <dbReference type="ARBA" id="ARBA00022801"/>
    </source>
</evidence>
<evidence type="ECO:0000256" key="4">
    <source>
        <dbReference type="RuleBase" id="RU361153"/>
    </source>
</evidence>
<protein>
    <submittedName>
        <fullName evidence="8">Glycoside hydrolase family 5 domain-containing protein</fullName>
    </submittedName>
</protein>
<reference evidence="8" key="1">
    <citation type="submission" date="2022-11" db="UniProtKB">
        <authorList>
            <consortium name="WormBaseParasite"/>
        </authorList>
    </citation>
    <scope>IDENTIFICATION</scope>
</reference>
<accession>A0A914DFZ8</accession>
<feature type="domain" description="Glycoside hydrolase family 5" evidence="6">
    <location>
        <begin position="275"/>
        <end position="519"/>
    </location>
</feature>
<dbReference type="InterPro" id="IPR018087">
    <property type="entry name" value="Glyco_hydro_5_CS"/>
</dbReference>
<dbReference type="PROSITE" id="PS00659">
    <property type="entry name" value="GLYCOSYL_HYDROL_F5"/>
    <property type="match status" value="1"/>
</dbReference>
<dbReference type="Gene3D" id="3.20.20.80">
    <property type="entry name" value="Glycosidases"/>
    <property type="match status" value="2"/>
</dbReference>
<evidence type="ECO:0000256" key="1">
    <source>
        <dbReference type="ARBA" id="ARBA00005641"/>
    </source>
</evidence>
<dbReference type="AlphaFoldDB" id="A0A914DFZ8"/>
<proteinExistence type="inferred from homology"/>
<evidence type="ECO:0000256" key="3">
    <source>
        <dbReference type="ARBA" id="ARBA00023295"/>
    </source>
</evidence>
<dbReference type="Pfam" id="PF00150">
    <property type="entry name" value="Cellulase"/>
    <property type="match status" value="2"/>
</dbReference>
<dbReference type="Proteomes" id="UP000887540">
    <property type="component" value="Unplaced"/>
</dbReference>
<keyword evidence="2 4" id="KW-0378">Hydrolase</keyword>